<evidence type="ECO:0000313" key="1">
    <source>
        <dbReference type="EMBL" id="KAG0664953.1"/>
    </source>
</evidence>
<organism evidence="1 2">
    <name type="scientific">Rhodotorula mucilaginosa</name>
    <name type="common">Yeast</name>
    <name type="synonym">Rhodotorula rubra</name>
    <dbReference type="NCBI Taxonomy" id="5537"/>
    <lineage>
        <taxon>Eukaryota</taxon>
        <taxon>Fungi</taxon>
        <taxon>Dikarya</taxon>
        <taxon>Basidiomycota</taxon>
        <taxon>Pucciniomycotina</taxon>
        <taxon>Microbotryomycetes</taxon>
        <taxon>Sporidiobolales</taxon>
        <taxon>Sporidiobolaceae</taxon>
        <taxon>Rhodotorula</taxon>
    </lineage>
</organism>
<dbReference type="Proteomes" id="UP000777482">
    <property type="component" value="Unassembled WGS sequence"/>
</dbReference>
<proteinExistence type="predicted"/>
<sequence length="136" mass="14508">GMNPAMVMAELLLDVEVCRLQATVDEVGAPKDDELEEVWRVRAARLVAANPLAGPQVSHTLAITVYLHGLVLIALRLRDDHAAADQTTPTLQAGMSTALETLRTAPWPLPLHQIIQRGIALLEALLPPAPVSSSAA</sequence>
<keyword evidence="2" id="KW-1185">Reference proteome</keyword>
<evidence type="ECO:0000313" key="2">
    <source>
        <dbReference type="Proteomes" id="UP000777482"/>
    </source>
</evidence>
<comment type="caution">
    <text evidence="1">The sequence shown here is derived from an EMBL/GenBank/DDBJ whole genome shotgun (WGS) entry which is preliminary data.</text>
</comment>
<accession>A0A9P6W7Q6</accession>
<name>A0A9P6W7Q6_RHOMI</name>
<dbReference type="AlphaFoldDB" id="A0A9P6W7Q6"/>
<reference evidence="1 2" key="1">
    <citation type="submission" date="2020-11" db="EMBL/GenBank/DDBJ databases">
        <title>Kefir isolates.</title>
        <authorList>
            <person name="Marcisauskas S."/>
            <person name="Kim Y."/>
            <person name="Blasche S."/>
        </authorList>
    </citation>
    <scope>NUCLEOTIDE SEQUENCE [LARGE SCALE GENOMIC DNA]</scope>
    <source>
        <strain evidence="1 2">KR</strain>
    </source>
</reference>
<protein>
    <submittedName>
        <fullName evidence="1">Uncharacterized protein</fullName>
    </submittedName>
</protein>
<dbReference type="EMBL" id="PUHQ01000011">
    <property type="protein sequence ID" value="KAG0664953.1"/>
    <property type="molecule type" value="Genomic_DNA"/>
</dbReference>
<feature type="non-terminal residue" evidence="1">
    <location>
        <position position="1"/>
    </location>
</feature>
<gene>
    <name evidence="1" type="ORF">C6P46_000579</name>
</gene>